<dbReference type="InterPro" id="IPR023606">
    <property type="entry name" value="CoA-Trfase_III_dom_1_sf"/>
</dbReference>
<evidence type="ECO:0000313" key="2">
    <source>
        <dbReference type="EMBL" id="MWB77280.1"/>
    </source>
</evidence>
<dbReference type="PANTHER" id="PTHR48228">
    <property type="entry name" value="SUCCINYL-COA--D-CITRAMALATE COA-TRANSFERASE"/>
    <property type="match status" value="1"/>
</dbReference>
<dbReference type="Pfam" id="PF02515">
    <property type="entry name" value="CoA_transf_3"/>
    <property type="match status" value="2"/>
</dbReference>
<keyword evidence="1" id="KW-0808">Transferase</keyword>
<evidence type="ECO:0000313" key="3">
    <source>
        <dbReference type="Proteomes" id="UP000443843"/>
    </source>
</evidence>
<sequence>MTEQPAGYLSHLKVLDLTDFRGAIAGRVFAQLGADVVQVETRDGTDSRRQAPFDPSGASLFWAAYGAGRRSIALDLTVPADMETFEKLVAAADVLVESGNPGEKPLLDAARMAEINPALIHAIITPFGVDGPKAGYHDSELTIWAAGGPLLPVAAVADRPYRISVPQAYHHAAVDAVGGALVAYFARKKTGRGQRVEVSAQTSATQSTLSMTLAGAVGHANYTLRKSVASFKKNPDLSGSGARTGKSKWEVQDGLVEMHLAMGPATGRFTNKLFEALIDMGAEGVEEFAKWDWPTIPDAIANDEIEEEDMERCRQAVAKFLNPKMKNDAVDIALKYKLLMAPVTTVKDLLESHHEAARDFFREVPHGNRVLHQPGPFARYLDGAFADLGAAPEIGAQGEAIRRDWLGEAKPAPVPSGAAGRPLEGIKVLDLAWVVAGPMIGRNLADFGATVVRVESSKRVETARMLGPYPGGVQNFMRSGQFENCNTGKLGLSLDLGTEEAKAVILDLVDWADVVVESFAPGQIERWGLGYEVLKQRNPSIIMLSTSLMGQVGPWSRMAGFGNIGGAMSGYQGLVGPREGLPVGPYGPYTDYVGPRFGMIALLAALDHREKTGEGGWMDVAQAETGMQSMAEAFADFEVNGVVAKANGNRDPLIVPNHVSMCIKHDINDRWVAISCRSDAEWAALAAEMGGEMAADAALATLEGRKAAEDRIEAAIDAWTLNQEADAVEARLQAVGVPAHVVASSEDIFADPQIRHQKHFIDIPRQDGVISTVEACRFILSETPAAPERASPDYGRDNDFVLEELLGYDRDRIEALAAVGALV</sequence>
<reference evidence="2 3" key="1">
    <citation type="submission" date="2019-11" db="EMBL/GenBank/DDBJ databases">
        <title>Pseudooceanicola pacifica sp. nov., isolated from deep-sea sediment of the Pacific Ocean.</title>
        <authorList>
            <person name="Lyu L."/>
        </authorList>
    </citation>
    <scope>NUCLEOTIDE SEQUENCE [LARGE SCALE GENOMIC DNA]</scope>
    <source>
        <strain evidence="2 3">216_PA32_1</strain>
    </source>
</reference>
<dbReference type="EMBL" id="WNXQ01000002">
    <property type="protein sequence ID" value="MWB77280.1"/>
    <property type="molecule type" value="Genomic_DNA"/>
</dbReference>
<protein>
    <recommendedName>
        <fullName evidence="4">Crotonobetainyl-CoA:carnitine CoA-transferase CaiB</fullName>
    </recommendedName>
</protein>
<proteinExistence type="predicted"/>
<dbReference type="InterPro" id="IPR050509">
    <property type="entry name" value="CoA-transferase_III"/>
</dbReference>
<name>A0A844WCK3_9RHOB</name>
<dbReference type="Gene3D" id="3.30.1540.10">
    <property type="entry name" value="formyl-coa transferase, domain 3"/>
    <property type="match status" value="2"/>
</dbReference>
<dbReference type="AlphaFoldDB" id="A0A844WCK3"/>
<gene>
    <name evidence="2" type="ORF">GLS40_04515</name>
</gene>
<dbReference type="InterPro" id="IPR044855">
    <property type="entry name" value="CoA-Trfase_III_dom3_sf"/>
</dbReference>
<dbReference type="SUPFAM" id="SSF89796">
    <property type="entry name" value="CoA-transferase family III (CaiB/BaiF)"/>
    <property type="match status" value="2"/>
</dbReference>
<keyword evidence="3" id="KW-1185">Reference proteome</keyword>
<evidence type="ECO:0000256" key="1">
    <source>
        <dbReference type="ARBA" id="ARBA00022679"/>
    </source>
</evidence>
<accession>A0A844WCK3</accession>
<dbReference type="GO" id="GO:0016740">
    <property type="term" value="F:transferase activity"/>
    <property type="evidence" value="ECO:0007669"/>
    <property type="project" value="UniProtKB-KW"/>
</dbReference>
<comment type="caution">
    <text evidence="2">The sequence shown here is derived from an EMBL/GenBank/DDBJ whole genome shotgun (WGS) entry which is preliminary data.</text>
</comment>
<evidence type="ECO:0008006" key="4">
    <source>
        <dbReference type="Google" id="ProtNLM"/>
    </source>
</evidence>
<dbReference type="InterPro" id="IPR003673">
    <property type="entry name" value="CoA-Trfase_fam_III"/>
</dbReference>
<organism evidence="2 3">
    <name type="scientific">Pseudooceanicola pacificus</name>
    <dbReference type="NCBI Taxonomy" id="2676438"/>
    <lineage>
        <taxon>Bacteria</taxon>
        <taxon>Pseudomonadati</taxon>
        <taxon>Pseudomonadota</taxon>
        <taxon>Alphaproteobacteria</taxon>
        <taxon>Rhodobacterales</taxon>
        <taxon>Paracoccaceae</taxon>
        <taxon>Pseudooceanicola</taxon>
    </lineage>
</organism>
<dbReference type="Gene3D" id="3.40.50.10540">
    <property type="entry name" value="Crotonobetainyl-coa:carnitine coa-transferase, domain 1"/>
    <property type="match status" value="2"/>
</dbReference>
<dbReference type="Proteomes" id="UP000443843">
    <property type="component" value="Unassembled WGS sequence"/>
</dbReference>
<dbReference type="PANTHER" id="PTHR48228:SF6">
    <property type="entry name" value="L-CARNITINE COA-TRANSFERASE"/>
    <property type="match status" value="1"/>
</dbReference>
<dbReference type="RefSeq" id="WP_202075890.1">
    <property type="nucleotide sequence ID" value="NZ_WNXQ01000002.1"/>
</dbReference>